<proteinExistence type="predicted"/>
<sequence length="70" mass="8332">MQFQLRRLYRHTGMAQSDKLWAIFDVRSLPSTHYVRSGQTNYTPLEMAGRHFLPMTQQSVQRFQQSQDTQ</sequence>
<dbReference type="EMBL" id="MWXA01000005">
    <property type="protein sequence ID" value="OZG67246.1"/>
    <property type="molecule type" value="Genomic_DNA"/>
</dbReference>
<name>A0A261G8B4_9BIFI</name>
<reference evidence="1 2" key="1">
    <citation type="journal article" date="2017" name="BMC Genomics">
        <title>Comparative genomic and phylogenomic analyses of the Bifidobacteriaceae family.</title>
        <authorList>
            <person name="Lugli G.A."/>
            <person name="Milani C."/>
            <person name="Turroni F."/>
            <person name="Duranti S."/>
            <person name="Mancabelli L."/>
            <person name="Mangifesta M."/>
            <person name="Ferrario C."/>
            <person name="Modesto M."/>
            <person name="Mattarelli P."/>
            <person name="Jiri K."/>
            <person name="van Sinderen D."/>
            <person name="Ventura M."/>
        </authorList>
    </citation>
    <scope>NUCLEOTIDE SEQUENCE [LARGE SCALE GENOMIC DNA]</scope>
    <source>
        <strain evidence="1 2">LMG 28769</strain>
    </source>
</reference>
<protein>
    <submittedName>
        <fullName evidence="1">Uncharacterized protein</fullName>
    </submittedName>
</protein>
<keyword evidence="2" id="KW-1185">Reference proteome</keyword>
<organism evidence="1 2">
    <name type="scientific">Bifidobacterium aquikefiri</name>
    <dbReference type="NCBI Taxonomy" id="1653207"/>
    <lineage>
        <taxon>Bacteria</taxon>
        <taxon>Bacillati</taxon>
        <taxon>Actinomycetota</taxon>
        <taxon>Actinomycetes</taxon>
        <taxon>Bifidobacteriales</taxon>
        <taxon>Bifidobacteriaceae</taxon>
        <taxon>Bifidobacterium</taxon>
    </lineage>
</organism>
<gene>
    <name evidence="1" type="ORF">BAQU_1319</name>
</gene>
<evidence type="ECO:0000313" key="2">
    <source>
        <dbReference type="Proteomes" id="UP000216451"/>
    </source>
</evidence>
<dbReference type="AlphaFoldDB" id="A0A261G8B4"/>
<comment type="caution">
    <text evidence="1">The sequence shown here is derived from an EMBL/GenBank/DDBJ whole genome shotgun (WGS) entry which is preliminary data.</text>
</comment>
<evidence type="ECO:0000313" key="1">
    <source>
        <dbReference type="EMBL" id="OZG67246.1"/>
    </source>
</evidence>
<accession>A0A261G8B4</accession>
<dbReference type="Proteomes" id="UP000216451">
    <property type="component" value="Unassembled WGS sequence"/>
</dbReference>